<feature type="domain" description="BD-FAE-like" evidence="4">
    <location>
        <begin position="173"/>
        <end position="376"/>
    </location>
</feature>
<dbReference type="InterPro" id="IPR050300">
    <property type="entry name" value="GDXG_lipolytic_enzyme"/>
</dbReference>
<dbReference type="Gene3D" id="3.40.50.1820">
    <property type="entry name" value="alpha/beta hydrolase"/>
    <property type="match status" value="1"/>
</dbReference>
<protein>
    <submittedName>
        <fullName evidence="5">Alpha/beta hydrolase</fullName>
    </submittedName>
</protein>
<keyword evidence="1 5" id="KW-0378">Hydrolase</keyword>
<feature type="compositionally biased region" description="Low complexity" evidence="2">
    <location>
        <begin position="1"/>
        <end position="21"/>
    </location>
</feature>
<gene>
    <name evidence="5" type="ORF">ACEZDE_31510</name>
</gene>
<dbReference type="PANTHER" id="PTHR48081">
    <property type="entry name" value="AB HYDROLASE SUPERFAMILY PROTEIN C4A8.06C"/>
    <property type="match status" value="1"/>
</dbReference>
<keyword evidence="3" id="KW-0812">Transmembrane</keyword>
<keyword evidence="6" id="KW-1185">Reference proteome</keyword>
<accession>A0ABV6W560</accession>
<organism evidence="5 6">
    <name type="scientific">Streptacidiphilus cavernicola</name>
    <dbReference type="NCBI Taxonomy" id="3342716"/>
    <lineage>
        <taxon>Bacteria</taxon>
        <taxon>Bacillati</taxon>
        <taxon>Actinomycetota</taxon>
        <taxon>Actinomycetes</taxon>
        <taxon>Kitasatosporales</taxon>
        <taxon>Streptomycetaceae</taxon>
        <taxon>Streptacidiphilus</taxon>
    </lineage>
</organism>
<evidence type="ECO:0000256" key="3">
    <source>
        <dbReference type="SAM" id="Phobius"/>
    </source>
</evidence>
<dbReference type="InterPro" id="IPR029058">
    <property type="entry name" value="AB_hydrolase_fold"/>
</dbReference>
<proteinExistence type="predicted"/>
<feature type="transmembrane region" description="Helical" evidence="3">
    <location>
        <begin position="81"/>
        <end position="100"/>
    </location>
</feature>
<reference evidence="5 6" key="1">
    <citation type="submission" date="2024-09" db="EMBL/GenBank/DDBJ databases">
        <authorList>
            <person name="Lee S.D."/>
        </authorList>
    </citation>
    <scope>NUCLEOTIDE SEQUENCE [LARGE SCALE GENOMIC DNA]</scope>
    <source>
        <strain evidence="5 6">N8-3</strain>
    </source>
</reference>
<dbReference type="Proteomes" id="UP001592531">
    <property type="component" value="Unassembled WGS sequence"/>
</dbReference>
<feature type="transmembrane region" description="Helical" evidence="3">
    <location>
        <begin position="30"/>
        <end position="56"/>
    </location>
</feature>
<evidence type="ECO:0000256" key="2">
    <source>
        <dbReference type="SAM" id="MobiDB-lite"/>
    </source>
</evidence>
<evidence type="ECO:0000256" key="1">
    <source>
        <dbReference type="ARBA" id="ARBA00022801"/>
    </source>
</evidence>
<keyword evidence="3" id="KW-1133">Transmembrane helix</keyword>
<dbReference type="SUPFAM" id="SSF53474">
    <property type="entry name" value="alpha/beta-Hydrolases"/>
    <property type="match status" value="1"/>
</dbReference>
<feature type="region of interest" description="Disordered" evidence="2">
    <location>
        <begin position="1"/>
        <end position="23"/>
    </location>
</feature>
<keyword evidence="3" id="KW-0472">Membrane</keyword>
<comment type="caution">
    <text evidence="5">The sequence shown here is derived from an EMBL/GenBank/DDBJ whole genome shotgun (WGS) entry which is preliminary data.</text>
</comment>
<evidence type="ECO:0000313" key="5">
    <source>
        <dbReference type="EMBL" id="MFC1421136.1"/>
    </source>
</evidence>
<dbReference type="RefSeq" id="WP_380543760.1">
    <property type="nucleotide sequence ID" value="NZ_JBHFAB010000034.1"/>
</dbReference>
<evidence type="ECO:0000259" key="4">
    <source>
        <dbReference type="Pfam" id="PF20434"/>
    </source>
</evidence>
<name>A0ABV6W560_9ACTN</name>
<dbReference type="Pfam" id="PF20434">
    <property type="entry name" value="BD-FAE"/>
    <property type="match status" value="1"/>
</dbReference>
<dbReference type="GO" id="GO:0016787">
    <property type="term" value="F:hydrolase activity"/>
    <property type="evidence" value="ECO:0007669"/>
    <property type="project" value="UniProtKB-KW"/>
</dbReference>
<dbReference type="EMBL" id="JBHFAB010000034">
    <property type="protein sequence ID" value="MFC1421136.1"/>
    <property type="molecule type" value="Genomic_DNA"/>
</dbReference>
<feature type="transmembrane region" description="Helical" evidence="3">
    <location>
        <begin position="107"/>
        <end position="133"/>
    </location>
</feature>
<dbReference type="InterPro" id="IPR049492">
    <property type="entry name" value="BD-FAE-like_dom"/>
</dbReference>
<sequence length="421" mass="44540">MTTSLEPVPESSLPESSGPEPATKRSIGRITLMVIAVVIGLYILIAQLLAVIPVHWTKPALQWAPTQMAILGIDIYIRDPLGSWNLVLAVVAVVAAILAWRARATRWARIVSVGTSVGLVLSIVAAIGLAAVAHTATGKWILFAPSVPFLQAGDAPNETITYATLDGKPIQADLYLPAKSNTPAPLVVSIHGGGFIGGSKRTNPFTTWLAGHGYAVMDVEYRLADKDHPRWNTADADVGCAITWAVANASHYHWDMNRVATMGDSAGGNLSINVAYKSNNGALQPTCGTAADLPKIRAAVAEYPAVDLTDSGTDTAMGDQLTPKYIGGSVAEYPDRYAATDSAPQISPKSPPTLILQGGNDHLVLASRTAAFVQKLTDAGITNRTIQFPFTDHGFGLVDLGTQAQAGRIAVLDWLERYDGS</sequence>
<evidence type="ECO:0000313" key="6">
    <source>
        <dbReference type="Proteomes" id="UP001592531"/>
    </source>
</evidence>